<accession>A0A9Q3I637</accession>
<evidence type="ECO:0000256" key="1">
    <source>
        <dbReference type="SAM" id="MobiDB-lite"/>
    </source>
</evidence>
<dbReference type="AlphaFoldDB" id="A0A9Q3I637"/>
<name>A0A9Q3I637_9BASI</name>
<proteinExistence type="predicted"/>
<dbReference type="EMBL" id="AVOT02036638">
    <property type="protein sequence ID" value="MBW0531191.1"/>
    <property type="molecule type" value="Genomic_DNA"/>
</dbReference>
<keyword evidence="3" id="KW-1185">Reference proteome</keyword>
<comment type="caution">
    <text evidence="2">The sequence shown here is derived from an EMBL/GenBank/DDBJ whole genome shotgun (WGS) entry which is preliminary data.</text>
</comment>
<dbReference type="Proteomes" id="UP000765509">
    <property type="component" value="Unassembled WGS sequence"/>
</dbReference>
<evidence type="ECO:0000313" key="3">
    <source>
        <dbReference type="Proteomes" id="UP000765509"/>
    </source>
</evidence>
<feature type="region of interest" description="Disordered" evidence="1">
    <location>
        <begin position="94"/>
        <end position="118"/>
    </location>
</feature>
<sequence length="118" mass="13295">MSSPNDVLLKYPSVIQPVNDINHFLCFRIKVFVKKKAPSSQVHAAGQVMSSLKFEPYADTLRVLDINTGKVKVTRHYAKLKSETTVILRKDPCSLPRQQGQTQPQLVDLPSLKNTFSK</sequence>
<organism evidence="2 3">
    <name type="scientific">Austropuccinia psidii MF-1</name>
    <dbReference type="NCBI Taxonomy" id="1389203"/>
    <lineage>
        <taxon>Eukaryota</taxon>
        <taxon>Fungi</taxon>
        <taxon>Dikarya</taxon>
        <taxon>Basidiomycota</taxon>
        <taxon>Pucciniomycotina</taxon>
        <taxon>Pucciniomycetes</taxon>
        <taxon>Pucciniales</taxon>
        <taxon>Sphaerophragmiaceae</taxon>
        <taxon>Austropuccinia</taxon>
    </lineage>
</organism>
<gene>
    <name evidence="2" type="ORF">O181_070906</name>
</gene>
<feature type="compositionally biased region" description="Polar residues" evidence="1">
    <location>
        <begin position="96"/>
        <end position="105"/>
    </location>
</feature>
<evidence type="ECO:0000313" key="2">
    <source>
        <dbReference type="EMBL" id="MBW0531191.1"/>
    </source>
</evidence>
<protein>
    <submittedName>
        <fullName evidence="2">Uncharacterized protein</fullName>
    </submittedName>
</protein>
<reference evidence="2" key="1">
    <citation type="submission" date="2021-03" db="EMBL/GenBank/DDBJ databases">
        <title>Draft genome sequence of rust myrtle Austropuccinia psidii MF-1, a brazilian biotype.</title>
        <authorList>
            <person name="Quecine M.C."/>
            <person name="Pachon D.M.R."/>
            <person name="Bonatelli M.L."/>
            <person name="Correr F.H."/>
            <person name="Franceschini L.M."/>
            <person name="Leite T.F."/>
            <person name="Margarido G.R.A."/>
            <person name="Almeida C.A."/>
            <person name="Ferrarezi J.A."/>
            <person name="Labate C.A."/>
        </authorList>
    </citation>
    <scope>NUCLEOTIDE SEQUENCE</scope>
    <source>
        <strain evidence="2">MF-1</strain>
    </source>
</reference>